<organism evidence="1 2">
    <name type="scientific">Propithecus coquereli</name>
    <name type="common">Coquerel's sifaka</name>
    <name type="synonym">Propithecus verreauxi coquereli</name>
    <dbReference type="NCBI Taxonomy" id="379532"/>
    <lineage>
        <taxon>Eukaryota</taxon>
        <taxon>Metazoa</taxon>
        <taxon>Chordata</taxon>
        <taxon>Craniata</taxon>
        <taxon>Vertebrata</taxon>
        <taxon>Euteleostomi</taxon>
        <taxon>Mammalia</taxon>
        <taxon>Eutheria</taxon>
        <taxon>Euarchontoglires</taxon>
        <taxon>Primates</taxon>
        <taxon>Strepsirrhini</taxon>
        <taxon>Lemuriformes</taxon>
        <taxon>Indriidae</taxon>
        <taxon>Propithecus</taxon>
    </lineage>
</organism>
<proteinExistence type="predicted"/>
<dbReference type="GeneTree" id="ENSGT00390000017580"/>
<name>A0A2K6EN27_PROCO</name>
<gene>
    <name evidence="1" type="primary">NDUFV2</name>
</gene>
<accession>A0A2K6EN27</accession>
<reference evidence="1" key="1">
    <citation type="submission" date="2025-08" db="UniProtKB">
        <authorList>
            <consortium name="Ensembl"/>
        </authorList>
    </citation>
    <scope>IDENTIFICATION</scope>
</reference>
<sequence length="21" mass="2246">MFFSAALRARAAGVAAHWRGV</sequence>
<dbReference type="AlphaFoldDB" id="A0A2K6EN27"/>
<reference evidence="1" key="2">
    <citation type="submission" date="2025-09" db="UniProtKB">
        <authorList>
            <consortium name="Ensembl"/>
        </authorList>
    </citation>
    <scope>IDENTIFICATION</scope>
</reference>
<dbReference type="Ensembl" id="ENSPCOT00000010743.1">
    <property type="protein sequence ID" value="ENSPCOP00000003126.1"/>
    <property type="gene ID" value="ENSPCOG00000009471.1"/>
</dbReference>
<evidence type="ECO:0000313" key="1">
    <source>
        <dbReference type="Ensembl" id="ENSPCOP00000003126.1"/>
    </source>
</evidence>
<dbReference type="Proteomes" id="UP000233160">
    <property type="component" value="Unassembled WGS sequence"/>
</dbReference>
<keyword evidence="2" id="KW-1185">Reference proteome</keyword>
<protein>
    <submittedName>
        <fullName evidence="1">NADH:ubiquinone oxidoreductase core subunit V2</fullName>
    </submittedName>
</protein>
<evidence type="ECO:0000313" key="2">
    <source>
        <dbReference type="Proteomes" id="UP000233160"/>
    </source>
</evidence>